<dbReference type="AlphaFoldDB" id="A0A1L9TPB3"/>
<sequence length="153" mass="17442">MVMMSDKLCREVERLVNAPYAPSLQDLYALTQQLSSTVVCFWVSQKPCQVAPLVDVLVDGLTRSRFALPLLAYFALAQEFRDTLLQRYPYLLDQFLRQSTEGSEAKQCLSACLSLLSSALPWGMITPARLAPFVMQMIERMRHQVSYLSSLWK</sequence>
<name>A0A1L9TPB3_9EURO</name>
<evidence type="ECO:0000313" key="1">
    <source>
        <dbReference type="EMBL" id="OJJ61271.1"/>
    </source>
</evidence>
<gene>
    <name evidence="1" type="ORF">ASPSYDRAFT_816068</name>
</gene>
<evidence type="ECO:0000313" key="2">
    <source>
        <dbReference type="Proteomes" id="UP000184356"/>
    </source>
</evidence>
<dbReference type="RefSeq" id="XP_040705077.1">
    <property type="nucleotide sequence ID" value="XM_040851099.1"/>
</dbReference>
<proteinExistence type="predicted"/>
<dbReference type="VEuPathDB" id="FungiDB:ASPSYDRAFT_816068"/>
<keyword evidence="2" id="KW-1185">Reference proteome</keyword>
<dbReference type="STRING" id="1036612.A0A1L9TPB3"/>
<organism evidence="1 2">
    <name type="scientific">Aspergillus sydowii CBS 593.65</name>
    <dbReference type="NCBI Taxonomy" id="1036612"/>
    <lineage>
        <taxon>Eukaryota</taxon>
        <taxon>Fungi</taxon>
        <taxon>Dikarya</taxon>
        <taxon>Ascomycota</taxon>
        <taxon>Pezizomycotina</taxon>
        <taxon>Eurotiomycetes</taxon>
        <taxon>Eurotiomycetidae</taxon>
        <taxon>Eurotiales</taxon>
        <taxon>Aspergillaceae</taxon>
        <taxon>Aspergillus</taxon>
        <taxon>Aspergillus subgen. Nidulantes</taxon>
    </lineage>
</organism>
<reference evidence="2" key="1">
    <citation type="journal article" date="2017" name="Genome Biol.">
        <title>Comparative genomics reveals high biological diversity and specific adaptations in the industrially and medically important fungal genus Aspergillus.</title>
        <authorList>
            <person name="de Vries R.P."/>
            <person name="Riley R."/>
            <person name="Wiebenga A."/>
            <person name="Aguilar-Osorio G."/>
            <person name="Amillis S."/>
            <person name="Uchima C.A."/>
            <person name="Anderluh G."/>
            <person name="Asadollahi M."/>
            <person name="Askin M."/>
            <person name="Barry K."/>
            <person name="Battaglia E."/>
            <person name="Bayram O."/>
            <person name="Benocci T."/>
            <person name="Braus-Stromeyer S.A."/>
            <person name="Caldana C."/>
            <person name="Canovas D."/>
            <person name="Cerqueira G.C."/>
            <person name="Chen F."/>
            <person name="Chen W."/>
            <person name="Choi C."/>
            <person name="Clum A."/>
            <person name="Dos Santos R.A."/>
            <person name="Damasio A.R."/>
            <person name="Diallinas G."/>
            <person name="Emri T."/>
            <person name="Fekete E."/>
            <person name="Flipphi M."/>
            <person name="Freyberg S."/>
            <person name="Gallo A."/>
            <person name="Gournas C."/>
            <person name="Habgood R."/>
            <person name="Hainaut M."/>
            <person name="Harispe M.L."/>
            <person name="Henrissat B."/>
            <person name="Hilden K.S."/>
            <person name="Hope R."/>
            <person name="Hossain A."/>
            <person name="Karabika E."/>
            <person name="Karaffa L."/>
            <person name="Karanyi Z."/>
            <person name="Krasevec N."/>
            <person name="Kuo A."/>
            <person name="Kusch H."/>
            <person name="LaButti K."/>
            <person name="Lagendijk E.L."/>
            <person name="Lapidus A."/>
            <person name="Levasseur A."/>
            <person name="Lindquist E."/>
            <person name="Lipzen A."/>
            <person name="Logrieco A.F."/>
            <person name="MacCabe A."/>
            <person name="Maekelae M.R."/>
            <person name="Malavazi I."/>
            <person name="Melin P."/>
            <person name="Meyer V."/>
            <person name="Mielnichuk N."/>
            <person name="Miskei M."/>
            <person name="Molnar A.P."/>
            <person name="Mule G."/>
            <person name="Ngan C.Y."/>
            <person name="Orejas M."/>
            <person name="Orosz E."/>
            <person name="Ouedraogo J.P."/>
            <person name="Overkamp K.M."/>
            <person name="Park H.-S."/>
            <person name="Perrone G."/>
            <person name="Piumi F."/>
            <person name="Punt P.J."/>
            <person name="Ram A.F."/>
            <person name="Ramon A."/>
            <person name="Rauscher S."/>
            <person name="Record E."/>
            <person name="Riano-Pachon D.M."/>
            <person name="Robert V."/>
            <person name="Roehrig J."/>
            <person name="Ruller R."/>
            <person name="Salamov A."/>
            <person name="Salih N.S."/>
            <person name="Samson R.A."/>
            <person name="Sandor E."/>
            <person name="Sanguinetti M."/>
            <person name="Schuetze T."/>
            <person name="Sepcic K."/>
            <person name="Shelest E."/>
            <person name="Sherlock G."/>
            <person name="Sophianopoulou V."/>
            <person name="Squina F.M."/>
            <person name="Sun H."/>
            <person name="Susca A."/>
            <person name="Todd R.B."/>
            <person name="Tsang A."/>
            <person name="Unkles S.E."/>
            <person name="van de Wiele N."/>
            <person name="van Rossen-Uffink D."/>
            <person name="Oliveira J.V."/>
            <person name="Vesth T.C."/>
            <person name="Visser J."/>
            <person name="Yu J.-H."/>
            <person name="Zhou M."/>
            <person name="Andersen M.R."/>
            <person name="Archer D.B."/>
            <person name="Baker S.E."/>
            <person name="Benoit I."/>
            <person name="Brakhage A.A."/>
            <person name="Braus G.H."/>
            <person name="Fischer R."/>
            <person name="Frisvad J.C."/>
            <person name="Goldman G.H."/>
            <person name="Houbraken J."/>
            <person name="Oakley B."/>
            <person name="Pocsi I."/>
            <person name="Scazzocchio C."/>
            <person name="Seiboth B."/>
            <person name="vanKuyk P.A."/>
            <person name="Wortman J."/>
            <person name="Dyer P.S."/>
            <person name="Grigoriev I.V."/>
        </authorList>
    </citation>
    <scope>NUCLEOTIDE SEQUENCE [LARGE SCALE GENOMIC DNA]</scope>
    <source>
        <strain evidence="2">CBS 593.65</strain>
    </source>
</reference>
<dbReference type="EMBL" id="KV878584">
    <property type="protein sequence ID" value="OJJ61271.1"/>
    <property type="molecule type" value="Genomic_DNA"/>
</dbReference>
<dbReference type="Proteomes" id="UP000184356">
    <property type="component" value="Unassembled WGS sequence"/>
</dbReference>
<dbReference type="OrthoDB" id="5332870at2759"/>
<protein>
    <submittedName>
        <fullName evidence="1">Uncharacterized protein</fullName>
    </submittedName>
</protein>
<accession>A0A1L9TPB3</accession>
<dbReference type="GeneID" id="63767172"/>